<dbReference type="EMBL" id="AABDDO010000006">
    <property type="protein sequence ID" value="EAG6764421.1"/>
    <property type="molecule type" value="Genomic_DNA"/>
</dbReference>
<reference evidence="6 11" key="1">
    <citation type="journal article" date="2018" name="Genome Biol.">
        <title>SKESA: strategic k-mer extension for scrupulous assemblies.</title>
        <authorList>
            <person name="Souvorov A."/>
            <person name="Agarwala R."/>
            <person name="Lipman D.J."/>
        </authorList>
    </citation>
    <scope>NUCLEOTIDE SEQUENCE [LARGE SCALE GENOMIC DNA]</scope>
    <source>
        <strain evidence="6 11">CFIAFB20130012</strain>
        <strain evidence="7">CFIAFB20160038</strain>
    </source>
</reference>
<evidence type="ECO:0000313" key="5">
    <source>
        <dbReference type="EMBL" id="EAG6764421.1"/>
    </source>
</evidence>
<dbReference type="GO" id="GO:0006302">
    <property type="term" value="P:double-strand break repair"/>
    <property type="evidence" value="ECO:0007669"/>
    <property type="project" value="InterPro"/>
</dbReference>
<dbReference type="GO" id="GO:0016887">
    <property type="term" value="F:ATP hydrolysis activity"/>
    <property type="evidence" value="ECO:0007669"/>
    <property type="project" value="InterPro"/>
</dbReference>
<dbReference type="EMBL" id="AAAQOE010000009">
    <property type="protein sequence ID" value="EAE1097243.1"/>
    <property type="molecule type" value="Genomic_DNA"/>
</dbReference>
<protein>
    <submittedName>
        <fullName evidence="5">ATPase</fullName>
    </submittedName>
</protein>
<reference evidence="6" key="5">
    <citation type="submission" date="2020-01" db="EMBL/GenBank/DDBJ databases">
        <authorList>
            <consortium name="NCBI Pathogen Detection Project"/>
        </authorList>
    </citation>
    <scope>NUCLEOTIDE SEQUENCE</scope>
    <source>
        <strain evidence="6">CFIAFB20130012</strain>
        <strain evidence="7">CFIAFB20160038</strain>
    </source>
</reference>
<dbReference type="Gene3D" id="3.40.50.300">
    <property type="entry name" value="P-loop containing nucleotide triphosphate hydrolases"/>
    <property type="match status" value="1"/>
</dbReference>
<evidence type="ECO:0000313" key="8">
    <source>
        <dbReference type="Proteomes" id="UP000355989"/>
    </source>
</evidence>
<evidence type="ECO:0000259" key="2">
    <source>
        <dbReference type="Pfam" id="PF13476"/>
    </source>
</evidence>
<evidence type="ECO:0000313" key="9">
    <source>
        <dbReference type="Proteomes" id="UP000478682"/>
    </source>
</evidence>
<dbReference type="AlphaFoldDB" id="A0A3T2CUX5"/>
<dbReference type="Proteomes" id="UP000535556">
    <property type="component" value="Unassembled WGS sequence"/>
</dbReference>
<dbReference type="RefSeq" id="WP_003723967.1">
    <property type="nucleotide sequence ID" value="NC_021838.1"/>
</dbReference>
<feature type="domain" description="Rad50/SbcC-type AAA" evidence="2">
    <location>
        <begin position="7"/>
        <end position="259"/>
    </location>
</feature>
<evidence type="ECO:0000313" key="4">
    <source>
        <dbReference type="EMBL" id="EAG1894754.1"/>
    </source>
</evidence>
<dbReference type="EMBL" id="DAAIRR010000006">
    <property type="protein sequence ID" value="HAB9177005.1"/>
    <property type="molecule type" value="Genomic_DNA"/>
</dbReference>
<reference evidence="3 8" key="2">
    <citation type="submission" date="2018-06" db="EMBL/GenBank/DDBJ databases">
        <authorList>
            <consortium name="GenomeTrakr: Next Generation Sequencing Network for Food Pathogen Tracability"/>
        </authorList>
    </citation>
    <scope>NUCLEOTIDE SEQUENCE [LARGE SCALE GENOMIC DNA]</scope>
    <source>
        <strain evidence="3 8">FLAG-78586</strain>
    </source>
</reference>
<dbReference type="Proteomes" id="UP000355989">
    <property type="component" value="Unassembled WGS sequence"/>
</dbReference>
<evidence type="ECO:0000313" key="3">
    <source>
        <dbReference type="EMBL" id="EAE1097243.1"/>
    </source>
</evidence>
<comment type="caution">
    <text evidence="5">The sequence shown here is derived from an EMBL/GenBank/DDBJ whole genome shotgun (WGS) entry which is preliminary data.</text>
</comment>
<evidence type="ECO:0000256" key="1">
    <source>
        <dbReference type="SAM" id="Coils"/>
    </source>
</evidence>
<dbReference type="SUPFAM" id="SSF52540">
    <property type="entry name" value="P-loop containing nucleoside triphosphate hydrolases"/>
    <property type="match status" value="1"/>
</dbReference>
<dbReference type="InterPro" id="IPR038729">
    <property type="entry name" value="Rad50/SbcC_AAA"/>
</dbReference>
<dbReference type="Proteomes" id="UP000840928">
    <property type="component" value="Unassembled WGS sequence"/>
</dbReference>
<organism evidence="5 10">
    <name type="scientific">Listeria monocytogenes</name>
    <dbReference type="NCBI Taxonomy" id="1639"/>
    <lineage>
        <taxon>Bacteria</taxon>
        <taxon>Bacillati</taxon>
        <taxon>Bacillota</taxon>
        <taxon>Bacilli</taxon>
        <taxon>Bacillales</taxon>
        <taxon>Listeriaceae</taxon>
        <taxon>Listeria</taxon>
    </lineage>
</organism>
<evidence type="ECO:0000313" key="7">
    <source>
        <dbReference type="EMBL" id="HAB9177005.1"/>
    </source>
</evidence>
<evidence type="ECO:0000313" key="11">
    <source>
        <dbReference type="Proteomes" id="UP000840197"/>
    </source>
</evidence>
<sequence length="503" mass="57831">MKIVFKQLTLENFKNHKNLVVDYEQVTQISGKNGFGKTSIGEAVTWLLYGTDLLGTKIEPQPLGTEEEVHVSLLINADGKDLLLTKKQKKTAKYAINEVPRKATEFADMIDSLFEKNLFYSLYSPGYFFSQHWQTQREQLLSYVTEPGEKEVLEEMNEIDRTLLSTELNKHLLDDLEAVNRETFKNSDKQYERASERVLTLKEQLSNASEVNMDIKEITEQKDALIAERTAIELKEDKNVQLRNDYADAEQKINALKERILRKREEALNVREQKIEENCEYCGQTLQGDSIEHAIQYRKEHYNRLVTAGKIMVEELEASKARLAKLENPEKNFDRVKYKEIDEKILELSGYIQSVGQTEKLHKQIADAELEQQRIRKQRNKSQSIVEAIKRFKAKRSDLMVGKVNGLFENITIKLYEVLKNGTEKPTFEVEWQQKPYSKLSTAEKIIAGIEFANALSLKAETIIPLFADNAESVIELPKPTGQLITATVKKTKFTVKGVSENE</sequence>
<evidence type="ECO:0000313" key="6">
    <source>
        <dbReference type="EMBL" id="HAB8399789.1"/>
    </source>
</evidence>
<dbReference type="EMBL" id="DAAIHR010000024">
    <property type="protein sequence ID" value="HAB8399789.1"/>
    <property type="molecule type" value="Genomic_DNA"/>
</dbReference>
<gene>
    <name evidence="5" type="ORF">AF817_14410</name>
    <name evidence="3" type="ORF">APD94_14845</name>
    <name evidence="4" type="ORF">BB997_14220</name>
    <name evidence="6" type="ORF">GYR60_14840</name>
    <name evidence="7" type="ORF">GYU24_14920</name>
</gene>
<name>A0A3T2CUX5_LISMN</name>
<dbReference type="Proteomes" id="UP000478682">
    <property type="component" value="Unassembled WGS sequence"/>
</dbReference>
<keyword evidence="1" id="KW-0175">Coiled coil</keyword>
<feature type="coiled-coil region" evidence="1">
    <location>
        <begin position="184"/>
        <end position="277"/>
    </location>
</feature>
<proteinExistence type="predicted"/>
<evidence type="ECO:0000313" key="10">
    <source>
        <dbReference type="Proteomes" id="UP000535556"/>
    </source>
</evidence>
<reference evidence="5 10" key="4">
    <citation type="submission" date="2019-04" db="EMBL/GenBank/DDBJ databases">
        <authorList>
            <consortium name="GenomeTrakr network: Whole genome sequencing for foodborne pathogen traceback"/>
        </authorList>
    </citation>
    <scope>NUCLEOTIDE SEQUENCE [LARGE SCALE GENOMIC DNA]</scope>
    <source>
        <strain evidence="5 10">NRRL B-33244</strain>
    </source>
</reference>
<reference evidence="4 9" key="3">
    <citation type="submission" date="2018-06" db="EMBL/GenBank/DDBJ databases">
        <authorList>
            <consortium name="PulseNet: The National Subtyping Network for Foodborne Disease Surveillance"/>
            <person name="Tarr C.L."/>
            <person name="Trees E."/>
            <person name="Katz L.S."/>
            <person name="Carleton-Romer H.A."/>
            <person name="Stroika S."/>
            <person name="Kucerova Z."/>
            <person name="Roache K.F."/>
            <person name="Sabol A.L."/>
            <person name="Besser J."/>
            <person name="Gerner-Smidt P."/>
        </authorList>
    </citation>
    <scope>NUCLEOTIDE SEQUENCE [LARGE SCALE GENOMIC DNA]</scope>
    <source>
        <strain evidence="4 9">PNUSAL002298</strain>
    </source>
</reference>
<dbReference type="Proteomes" id="UP000840197">
    <property type="component" value="Unassembled WGS sequence"/>
</dbReference>
<dbReference type="InterPro" id="IPR027417">
    <property type="entry name" value="P-loop_NTPase"/>
</dbReference>
<accession>A0A3T2CUX5</accession>
<dbReference type="EMBL" id="AABATR010000010">
    <property type="protein sequence ID" value="EAG1894754.1"/>
    <property type="molecule type" value="Genomic_DNA"/>
</dbReference>
<dbReference type="Pfam" id="PF13476">
    <property type="entry name" value="AAA_23"/>
    <property type="match status" value="1"/>
</dbReference>